<sequence length="578" mass="66212">MKRLLMYVKLLALGIKRAFERFPETLTVSMLFVVTVMMMIHADYDRKWIDVLEDIVLPLVVGIPLFANVKLLVERYGLSLKMRGILDGVALALIILYGVMIPEEITGYFMMRFFALVAILLIAFLCIPYFYDRKGLSQYILLMAGRFFLTILYSGVIFGGIAMMIFTVESLFGLDFVSEIYLDLFVIISGVFGVSFFLGTVPERDEDLAIEDYSKIFKTLFLYIVLPIISVYLVILYAYFVKILFDFDLPQGLIGNLVLWHAMVSAVTLFFVRDLRQSLAWLEKFFKIYIPLMVVPMGMFFLALWIRIDAYGITMPRYFVVALGIFALIGMGMMRLSKKDTALPVMIVLVTLVGISFFGPLSGYALTLRDQSSRLETMLKSNDMLSDSGDLIARPDLSESKQREVASQIQFLIRNYPVAAVSVLPSDFSDETSEAYLGFKLYGYWPIREGREYFYLEDHKNASTFALNGADYLVIMESYTPFENQKLSSSLEIEKQVDTQILVLKWENQSLGQIDLELEAGRFYENQASQPTFEFAVPGDEKSVEVKLIYRGMNGYLEAEDNRVIDYYHVWLLIDEKN</sequence>
<feature type="transmembrane region" description="Helical" evidence="1">
    <location>
        <begin position="318"/>
        <end position="336"/>
    </location>
</feature>
<keyword evidence="1" id="KW-1133">Transmembrane helix</keyword>
<dbReference type="EMBL" id="JAFBDT010000021">
    <property type="protein sequence ID" value="MBM7562531.1"/>
    <property type="molecule type" value="Genomic_DNA"/>
</dbReference>
<feature type="transmembrane region" description="Helical" evidence="1">
    <location>
        <begin position="180"/>
        <end position="199"/>
    </location>
</feature>
<feature type="transmembrane region" description="Helical" evidence="1">
    <location>
        <begin position="253"/>
        <end position="273"/>
    </location>
</feature>
<keyword evidence="3" id="KW-1185">Reference proteome</keyword>
<comment type="caution">
    <text evidence="2">The sequence shown here is derived from an EMBL/GenBank/DDBJ whole genome shotgun (WGS) entry which is preliminary data.</text>
</comment>
<evidence type="ECO:0008006" key="4">
    <source>
        <dbReference type="Google" id="ProtNLM"/>
    </source>
</evidence>
<feature type="transmembrane region" description="Helical" evidence="1">
    <location>
        <begin position="21"/>
        <end position="40"/>
    </location>
</feature>
<protein>
    <recommendedName>
        <fullName evidence="4">DUF4153 domain-containing protein</fullName>
    </recommendedName>
</protein>
<reference evidence="2 3" key="1">
    <citation type="submission" date="2021-01" db="EMBL/GenBank/DDBJ databases">
        <title>Genomic Encyclopedia of Type Strains, Phase IV (KMG-IV): sequencing the most valuable type-strain genomes for metagenomic binning, comparative biology and taxonomic classification.</title>
        <authorList>
            <person name="Goeker M."/>
        </authorList>
    </citation>
    <scope>NUCLEOTIDE SEQUENCE [LARGE SCALE GENOMIC DNA]</scope>
    <source>
        <strain evidence="2 3">DSM 24436</strain>
    </source>
</reference>
<feature type="transmembrane region" description="Helical" evidence="1">
    <location>
        <begin position="85"/>
        <end position="102"/>
    </location>
</feature>
<organism evidence="2 3">
    <name type="scientific">Fusibacter tunisiensis</name>
    <dbReference type="NCBI Taxonomy" id="1008308"/>
    <lineage>
        <taxon>Bacteria</taxon>
        <taxon>Bacillati</taxon>
        <taxon>Bacillota</taxon>
        <taxon>Clostridia</taxon>
        <taxon>Eubacteriales</taxon>
        <taxon>Eubacteriales Family XII. Incertae Sedis</taxon>
        <taxon>Fusibacter</taxon>
    </lineage>
</organism>
<feature type="transmembrane region" description="Helical" evidence="1">
    <location>
        <begin position="343"/>
        <end position="366"/>
    </location>
</feature>
<feature type="transmembrane region" description="Helical" evidence="1">
    <location>
        <begin position="55"/>
        <end position="73"/>
    </location>
</feature>
<dbReference type="RefSeq" id="WP_204664961.1">
    <property type="nucleotide sequence ID" value="NZ_JAFBDT010000021.1"/>
</dbReference>
<feature type="transmembrane region" description="Helical" evidence="1">
    <location>
        <begin position="220"/>
        <end position="241"/>
    </location>
</feature>
<evidence type="ECO:0000313" key="2">
    <source>
        <dbReference type="EMBL" id="MBM7562531.1"/>
    </source>
</evidence>
<evidence type="ECO:0000313" key="3">
    <source>
        <dbReference type="Proteomes" id="UP000767854"/>
    </source>
</evidence>
<feature type="transmembrane region" description="Helical" evidence="1">
    <location>
        <begin position="143"/>
        <end position="168"/>
    </location>
</feature>
<keyword evidence="1" id="KW-0812">Transmembrane</keyword>
<dbReference type="Pfam" id="PF13687">
    <property type="entry name" value="DUF4153"/>
    <property type="match status" value="1"/>
</dbReference>
<accession>A0ABS2MT00</accession>
<gene>
    <name evidence="2" type="ORF">JOC49_002092</name>
</gene>
<proteinExistence type="predicted"/>
<dbReference type="InterPro" id="IPR025291">
    <property type="entry name" value="DUF4153"/>
</dbReference>
<name>A0ABS2MT00_9FIRM</name>
<dbReference type="Proteomes" id="UP000767854">
    <property type="component" value="Unassembled WGS sequence"/>
</dbReference>
<keyword evidence="1" id="KW-0472">Membrane</keyword>
<feature type="transmembrane region" description="Helical" evidence="1">
    <location>
        <begin position="108"/>
        <end position="131"/>
    </location>
</feature>
<feature type="transmembrane region" description="Helical" evidence="1">
    <location>
        <begin position="285"/>
        <end position="306"/>
    </location>
</feature>
<evidence type="ECO:0000256" key="1">
    <source>
        <dbReference type="SAM" id="Phobius"/>
    </source>
</evidence>